<dbReference type="AlphaFoldDB" id="A0A5C3L2K1"/>
<feature type="signal peptide" evidence="3">
    <location>
        <begin position="1"/>
        <end position="25"/>
    </location>
</feature>
<keyword evidence="2" id="KW-1133">Transmembrane helix</keyword>
<dbReference type="Pfam" id="PF09118">
    <property type="entry name" value="GO-like_E_set"/>
    <property type="match status" value="1"/>
</dbReference>
<dbReference type="SUPFAM" id="SSF50965">
    <property type="entry name" value="Galactose oxidase, central domain"/>
    <property type="match status" value="1"/>
</dbReference>
<feature type="domain" description="Glyoxal oxidase N-terminal" evidence="4">
    <location>
        <begin position="81"/>
        <end position="468"/>
    </location>
</feature>
<proteinExistence type="predicted"/>
<evidence type="ECO:0000313" key="7">
    <source>
        <dbReference type="Proteomes" id="UP000307440"/>
    </source>
</evidence>
<keyword evidence="1 3" id="KW-0732">Signal</keyword>
<keyword evidence="2" id="KW-0812">Transmembrane</keyword>
<dbReference type="Pfam" id="PF07250">
    <property type="entry name" value="Glyoxal_oxid_N"/>
    <property type="match status" value="1"/>
</dbReference>
<dbReference type="OrthoDB" id="2019572at2759"/>
<evidence type="ECO:0000256" key="1">
    <source>
        <dbReference type="ARBA" id="ARBA00022729"/>
    </source>
</evidence>
<evidence type="ECO:0000256" key="2">
    <source>
        <dbReference type="SAM" id="Phobius"/>
    </source>
</evidence>
<dbReference type="EMBL" id="ML210166">
    <property type="protein sequence ID" value="TFK27224.1"/>
    <property type="molecule type" value="Genomic_DNA"/>
</dbReference>
<gene>
    <name evidence="6" type="ORF">FA15DRAFT_666516</name>
</gene>
<dbReference type="InterPro" id="IPR014756">
    <property type="entry name" value="Ig_E-set"/>
</dbReference>
<feature type="chain" id="PRO_5023051236" evidence="3">
    <location>
        <begin position="26"/>
        <end position="647"/>
    </location>
</feature>
<dbReference type="PANTHER" id="PTHR32208">
    <property type="entry name" value="SECRETED PROTEIN-RELATED"/>
    <property type="match status" value="1"/>
</dbReference>
<evidence type="ECO:0000259" key="4">
    <source>
        <dbReference type="Pfam" id="PF07250"/>
    </source>
</evidence>
<accession>A0A5C3L2K1</accession>
<protein>
    <submittedName>
        <fullName evidence="6">Copper radical oxidase</fullName>
    </submittedName>
</protein>
<keyword evidence="2" id="KW-0472">Membrane</keyword>
<dbReference type="PANTHER" id="PTHR32208:SF21">
    <property type="entry name" value="LOW QUALITY PROTEIN: ALDEHYDE OXIDASE GLOX-LIKE"/>
    <property type="match status" value="1"/>
</dbReference>
<dbReference type="InterPro" id="IPR009880">
    <property type="entry name" value="Glyoxal_oxidase_N"/>
</dbReference>
<keyword evidence="7" id="KW-1185">Reference proteome</keyword>
<evidence type="ECO:0000313" key="6">
    <source>
        <dbReference type="EMBL" id="TFK27224.1"/>
    </source>
</evidence>
<dbReference type="STRING" id="230819.A0A5C3L2K1"/>
<reference evidence="6 7" key="1">
    <citation type="journal article" date="2019" name="Nat. Ecol. Evol.">
        <title>Megaphylogeny resolves global patterns of mushroom evolution.</title>
        <authorList>
            <person name="Varga T."/>
            <person name="Krizsan K."/>
            <person name="Foldi C."/>
            <person name="Dima B."/>
            <person name="Sanchez-Garcia M."/>
            <person name="Sanchez-Ramirez S."/>
            <person name="Szollosi G.J."/>
            <person name="Szarkandi J.G."/>
            <person name="Papp V."/>
            <person name="Albert L."/>
            <person name="Andreopoulos W."/>
            <person name="Angelini C."/>
            <person name="Antonin V."/>
            <person name="Barry K.W."/>
            <person name="Bougher N.L."/>
            <person name="Buchanan P."/>
            <person name="Buyck B."/>
            <person name="Bense V."/>
            <person name="Catcheside P."/>
            <person name="Chovatia M."/>
            <person name="Cooper J."/>
            <person name="Damon W."/>
            <person name="Desjardin D."/>
            <person name="Finy P."/>
            <person name="Geml J."/>
            <person name="Haridas S."/>
            <person name="Hughes K."/>
            <person name="Justo A."/>
            <person name="Karasinski D."/>
            <person name="Kautmanova I."/>
            <person name="Kiss B."/>
            <person name="Kocsube S."/>
            <person name="Kotiranta H."/>
            <person name="LaButti K.M."/>
            <person name="Lechner B.E."/>
            <person name="Liimatainen K."/>
            <person name="Lipzen A."/>
            <person name="Lukacs Z."/>
            <person name="Mihaltcheva S."/>
            <person name="Morgado L.N."/>
            <person name="Niskanen T."/>
            <person name="Noordeloos M.E."/>
            <person name="Ohm R.A."/>
            <person name="Ortiz-Santana B."/>
            <person name="Ovrebo C."/>
            <person name="Racz N."/>
            <person name="Riley R."/>
            <person name="Savchenko A."/>
            <person name="Shiryaev A."/>
            <person name="Soop K."/>
            <person name="Spirin V."/>
            <person name="Szebenyi C."/>
            <person name="Tomsovsky M."/>
            <person name="Tulloss R.E."/>
            <person name="Uehling J."/>
            <person name="Grigoriev I.V."/>
            <person name="Vagvolgyi C."/>
            <person name="Papp T."/>
            <person name="Martin F.M."/>
            <person name="Miettinen O."/>
            <person name="Hibbett D.S."/>
            <person name="Nagy L.G."/>
        </authorList>
    </citation>
    <scope>NUCLEOTIDE SEQUENCE [LARGE SCALE GENOMIC DNA]</scope>
    <source>
        <strain evidence="6 7">CBS 121175</strain>
    </source>
</reference>
<dbReference type="InterPro" id="IPR015202">
    <property type="entry name" value="GO-like_E_set"/>
</dbReference>
<dbReference type="CDD" id="cd02851">
    <property type="entry name" value="E_set_GO_C"/>
    <property type="match status" value="1"/>
</dbReference>
<sequence>MASQSFLSLQSFLIILCSFLAFTNAQSRNLDPPGQPQRPGIPGGFREIGNSYVSAMMLFLGTQDKVLFVDKVENNRQQINNHPAWASEWAVGTNTQRAMDVLTNSFCAGGNVLGNGTWINVGGNLGVTYASMPHPTDQTGQEGPYFNADGRDSISMLDPCDDQSCEWQLSPAPSNRRWYPTLETLEDGSIIIIGGATDGGFVNVERLDNPTYQFFPPRPNGDDPNPSIRAAIIADTLPANLYPLTWLLPSGRLFIQSNWATALLNYHDNTEERLEDIPDAVRVYPASAATVMLPLTPANNYTATILFCGGTNAQTDRWGQEDFIPVSYDASTSCVKITPDESRTYVQEESLPEARVMVSFIFLPDGKLLTLNGAARGTAGYGNQTWAVGHSYATDARLMPVIFDPDATAGSKWSTDGLSESRVPRLYHSSAVLLPDGSVMVSGSNPNPDVVFEGPYPTEYRTELWYPTWYNERRPQPRGLLAQLSYGGPSFDITLDSEDLSGNVENVKSVKVTLVRPGFSTHNINMGQRFLQLDSTYTAYAANRSATVHVNQLPPNPAVFVPGPALLFVVVNGVPSVGRMVMVGNGQIGTQPVYDVPVLKASTMVRVPAGSGDSAGGNGRGNGAGRVGVGLSCFAALVFAFGGLVFL</sequence>
<dbReference type="Proteomes" id="UP000307440">
    <property type="component" value="Unassembled WGS sequence"/>
</dbReference>
<feature type="transmembrane region" description="Helical" evidence="2">
    <location>
        <begin position="627"/>
        <end position="646"/>
    </location>
</feature>
<dbReference type="InterPro" id="IPR037293">
    <property type="entry name" value="Gal_Oxidase_central_sf"/>
</dbReference>
<evidence type="ECO:0000259" key="5">
    <source>
        <dbReference type="Pfam" id="PF09118"/>
    </source>
</evidence>
<dbReference type="Gene3D" id="2.60.40.10">
    <property type="entry name" value="Immunoglobulins"/>
    <property type="match status" value="1"/>
</dbReference>
<name>A0A5C3L2K1_COPMA</name>
<evidence type="ECO:0000256" key="3">
    <source>
        <dbReference type="SAM" id="SignalP"/>
    </source>
</evidence>
<dbReference type="InterPro" id="IPR013783">
    <property type="entry name" value="Ig-like_fold"/>
</dbReference>
<dbReference type="InterPro" id="IPR011043">
    <property type="entry name" value="Gal_Oxase/kelch_b-propeller"/>
</dbReference>
<dbReference type="Gene3D" id="2.130.10.80">
    <property type="entry name" value="Galactose oxidase/kelch, beta-propeller"/>
    <property type="match status" value="1"/>
</dbReference>
<dbReference type="SUPFAM" id="SSF81296">
    <property type="entry name" value="E set domains"/>
    <property type="match status" value="1"/>
</dbReference>
<organism evidence="6 7">
    <name type="scientific">Coprinopsis marcescibilis</name>
    <name type="common">Agaric fungus</name>
    <name type="synonym">Psathyrella marcescibilis</name>
    <dbReference type="NCBI Taxonomy" id="230819"/>
    <lineage>
        <taxon>Eukaryota</taxon>
        <taxon>Fungi</taxon>
        <taxon>Dikarya</taxon>
        <taxon>Basidiomycota</taxon>
        <taxon>Agaricomycotina</taxon>
        <taxon>Agaricomycetes</taxon>
        <taxon>Agaricomycetidae</taxon>
        <taxon>Agaricales</taxon>
        <taxon>Agaricineae</taxon>
        <taxon>Psathyrellaceae</taxon>
        <taxon>Coprinopsis</taxon>
    </lineage>
</organism>
<feature type="domain" description="Galactose oxidase-like Early set" evidence="5">
    <location>
        <begin position="474"/>
        <end position="583"/>
    </location>
</feature>